<protein>
    <recommendedName>
        <fullName evidence="4">Cilia- and flagella-associated protein 300</fullName>
    </recommendedName>
</protein>
<evidence type="ECO:0000256" key="6">
    <source>
        <dbReference type="ARBA" id="ARBA00023212"/>
    </source>
</evidence>
<evidence type="ECO:0000256" key="4">
    <source>
        <dbReference type="ARBA" id="ARBA00022174"/>
    </source>
</evidence>
<keyword evidence="6" id="KW-0206">Cytoskeleton</keyword>
<evidence type="ECO:0000256" key="7">
    <source>
        <dbReference type="ARBA" id="ARBA00023273"/>
    </source>
</evidence>
<dbReference type="InterPro" id="IPR029416">
    <property type="entry name" value="CFAP300"/>
</dbReference>
<organism evidence="8 9">
    <name type="scientific">Gadus morhua</name>
    <name type="common">Atlantic cod</name>
    <dbReference type="NCBI Taxonomy" id="8049"/>
    <lineage>
        <taxon>Eukaryota</taxon>
        <taxon>Metazoa</taxon>
        <taxon>Chordata</taxon>
        <taxon>Craniata</taxon>
        <taxon>Vertebrata</taxon>
        <taxon>Euteleostomi</taxon>
        <taxon>Actinopterygii</taxon>
        <taxon>Neopterygii</taxon>
        <taxon>Teleostei</taxon>
        <taxon>Neoteleostei</taxon>
        <taxon>Acanthomorphata</taxon>
        <taxon>Zeiogadaria</taxon>
        <taxon>Gadariae</taxon>
        <taxon>Gadiformes</taxon>
        <taxon>Gadoidei</taxon>
        <taxon>Gadidae</taxon>
        <taxon>Gadus</taxon>
    </lineage>
</organism>
<proteinExistence type="inferred from homology"/>
<dbReference type="GeneTree" id="ENSGT00510000047559"/>
<evidence type="ECO:0000313" key="9">
    <source>
        <dbReference type="Proteomes" id="UP000694546"/>
    </source>
</evidence>
<dbReference type="PANTHER" id="PTHR31078">
    <property type="entry name" value="CILIA- AND FLAGELLA-ASSOCIATED PROTEIN 300"/>
    <property type="match status" value="1"/>
</dbReference>
<dbReference type="Ensembl" id="ENSGMOT00000019105.2">
    <property type="protein sequence ID" value="ENSGMOP00000018648.2"/>
    <property type="gene ID" value="ENSGMOG00000017358.2"/>
</dbReference>
<dbReference type="KEGG" id="gmh:115535998"/>
<reference evidence="8" key="1">
    <citation type="submission" date="2025-08" db="UniProtKB">
        <authorList>
            <consortium name="Ensembl"/>
        </authorList>
    </citation>
    <scope>IDENTIFICATION</scope>
</reference>
<dbReference type="Proteomes" id="UP000694546">
    <property type="component" value="Chromosome 22"/>
</dbReference>
<dbReference type="GO" id="GO:0005930">
    <property type="term" value="C:axoneme"/>
    <property type="evidence" value="ECO:0007669"/>
    <property type="project" value="UniProtKB-SubCell"/>
</dbReference>
<accession>A0A8C4ZQT7</accession>
<reference evidence="8" key="2">
    <citation type="submission" date="2025-09" db="UniProtKB">
        <authorList>
            <consortium name="Ensembl"/>
        </authorList>
    </citation>
    <scope>IDENTIFICATION</scope>
</reference>
<comment type="function">
    <text evidence="1">Cilium- and flagellum-specific protein that plays a role in axonemal structure organization and motility. May play a role in outer and inner dynein arm assembly.</text>
</comment>
<dbReference type="OMA" id="FYHCYGV"/>
<dbReference type="CTD" id="85016"/>
<evidence type="ECO:0000256" key="1">
    <source>
        <dbReference type="ARBA" id="ARBA00002404"/>
    </source>
</evidence>
<evidence type="ECO:0000313" key="8">
    <source>
        <dbReference type="Ensembl" id="ENSGMOP00000018648.2"/>
    </source>
</evidence>
<dbReference type="Pfam" id="PF14926">
    <property type="entry name" value="CFAP300"/>
    <property type="match status" value="1"/>
</dbReference>
<keyword evidence="9" id="KW-1185">Reference proteome</keyword>
<comment type="similarity">
    <text evidence="3">Belongs to the CFAP300 family.</text>
</comment>
<evidence type="ECO:0000256" key="2">
    <source>
        <dbReference type="ARBA" id="ARBA00004430"/>
    </source>
</evidence>
<gene>
    <name evidence="8" type="primary">cfap300</name>
</gene>
<keyword evidence="5" id="KW-0963">Cytoplasm</keyword>
<keyword evidence="7" id="KW-0966">Cell projection</keyword>
<dbReference type="AlphaFoldDB" id="A0A8C4ZQT7"/>
<dbReference type="PANTHER" id="PTHR31078:SF1">
    <property type="entry name" value="CILIA- AND FLAGELLA-ASSOCIATED PROTEIN 300"/>
    <property type="match status" value="1"/>
</dbReference>
<evidence type="ECO:0000256" key="3">
    <source>
        <dbReference type="ARBA" id="ARBA00009205"/>
    </source>
</evidence>
<dbReference type="RefSeq" id="XP_030203516.1">
    <property type="nucleotide sequence ID" value="XM_030347656.1"/>
</dbReference>
<evidence type="ECO:0000256" key="5">
    <source>
        <dbReference type="ARBA" id="ARBA00022490"/>
    </source>
</evidence>
<dbReference type="GeneID" id="115535998"/>
<dbReference type="OrthoDB" id="10259249at2759"/>
<name>A0A8C4ZQT7_GADMO</name>
<comment type="subcellular location">
    <subcellularLocation>
        <location evidence="2">Cytoplasm</location>
        <location evidence="2">Cytoskeleton</location>
        <location evidence="2">Cilium axoneme</location>
    </subcellularLocation>
</comment>
<sequence length="268" mass="30991">MSETMAEEKYKFEQNFSFTPLLNKTPSFLQNKASLELLMKWSMLGRISVQYYSFDQSFYPYNSRNFALMFFKDPQVVSHLKKMTAGAWVPLDSPLLCVDVEVVPCSRVSMDLLDPIYYCRQILSPSGNVVKCFHDLYPDYDELRRALQEEESEHYDVIGREERGEFLFRIFKHLCLGGELCQYEDTIAPYAQLTKLIYKDLISVQKDPQSMGISVVSTVLKVCAQDETGSCYPGRGDEEQTFAYLIVDPFKRHVCLFYHCYGVGSFTL</sequence>